<evidence type="ECO:0000313" key="2">
    <source>
        <dbReference type="EMBL" id="USW56548.1"/>
    </source>
</evidence>
<protein>
    <submittedName>
        <fullName evidence="2">Uncharacterized protein</fullName>
    </submittedName>
</protein>
<keyword evidence="3" id="KW-1185">Reference proteome</keyword>
<evidence type="ECO:0000256" key="1">
    <source>
        <dbReference type="SAM" id="MobiDB-lite"/>
    </source>
</evidence>
<evidence type="ECO:0000313" key="3">
    <source>
        <dbReference type="Proteomes" id="UP001056384"/>
    </source>
</evidence>
<sequence length="67" mass="7067">MTSELAAGYAHGGAAYSSMNHYPYAGSGVSQSVQGQTNSAQAFSPGTSNQYQQQQQQQNPNSHGEFP</sequence>
<name>A0A9Q9B2W2_9PEZI</name>
<dbReference type="Proteomes" id="UP001056384">
    <property type="component" value="Chromosome 8"/>
</dbReference>
<accession>A0A9Q9B2W2</accession>
<reference evidence="2" key="1">
    <citation type="submission" date="2022-06" db="EMBL/GenBank/DDBJ databases">
        <title>Complete genome sequences of two strains of the flax pathogen Septoria linicola.</title>
        <authorList>
            <person name="Lapalu N."/>
            <person name="Simon A."/>
            <person name="Demenou B."/>
            <person name="Paumier D."/>
            <person name="Guillot M.-P."/>
            <person name="Gout L."/>
            <person name="Valade R."/>
        </authorList>
    </citation>
    <scope>NUCLEOTIDE SEQUENCE</scope>
    <source>
        <strain evidence="2">SE15195</strain>
    </source>
</reference>
<dbReference type="EMBL" id="CP099425">
    <property type="protein sequence ID" value="USW56548.1"/>
    <property type="molecule type" value="Genomic_DNA"/>
</dbReference>
<feature type="region of interest" description="Disordered" evidence="1">
    <location>
        <begin position="20"/>
        <end position="67"/>
    </location>
</feature>
<organism evidence="2 3">
    <name type="scientific">Septoria linicola</name>
    <dbReference type="NCBI Taxonomy" id="215465"/>
    <lineage>
        <taxon>Eukaryota</taxon>
        <taxon>Fungi</taxon>
        <taxon>Dikarya</taxon>
        <taxon>Ascomycota</taxon>
        <taxon>Pezizomycotina</taxon>
        <taxon>Dothideomycetes</taxon>
        <taxon>Dothideomycetidae</taxon>
        <taxon>Mycosphaerellales</taxon>
        <taxon>Mycosphaerellaceae</taxon>
        <taxon>Septoria</taxon>
    </lineage>
</organism>
<dbReference type="AlphaFoldDB" id="A0A9Q9B2W2"/>
<feature type="compositionally biased region" description="Polar residues" evidence="1">
    <location>
        <begin position="28"/>
        <end position="49"/>
    </location>
</feature>
<proteinExistence type="predicted"/>
<gene>
    <name evidence="2" type="ORF">Slin15195_G098670</name>
</gene>